<dbReference type="PROSITE" id="PS51918">
    <property type="entry name" value="RADICAL_SAM"/>
    <property type="match status" value="1"/>
</dbReference>
<comment type="caution">
    <text evidence="14">The sequence shown here is derived from an EMBL/GenBank/DDBJ whole genome shotgun (WGS) entry which is preliminary data.</text>
</comment>
<keyword evidence="9 12" id="KW-0479">Metal-binding</keyword>
<dbReference type="NCBIfam" id="TIGR00048">
    <property type="entry name" value="rRNA_mod_RlmN"/>
    <property type="match status" value="1"/>
</dbReference>
<feature type="binding site" evidence="12">
    <location>
        <position position="288"/>
    </location>
    <ligand>
        <name>S-adenosyl-L-methionine</name>
        <dbReference type="ChEBI" id="CHEBI:59789"/>
    </ligand>
</feature>
<keyword evidence="4 12" id="KW-0698">rRNA processing</keyword>
<evidence type="ECO:0000256" key="7">
    <source>
        <dbReference type="ARBA" id="ARBA00022691"/>
    </source>
</evidence>
<dbReference type="GO" id="GO:0046872">
    <property type="term" value="F:metal ion binding"/>
    <property type="evidence" value="ECO:0007669"/>
    <property type="project" value="UniProtKB-KW"/>
</dbReference>
<dbReference type="GO" id="GO:0002935">
    <property type="term" value="F:tRNA (adenine(37)-C2)-methyltransferase activity"/>
    <property type="evidence" value="ECO:0007669"/>
    <property type="project" value="UniProtKB-UniRule"/>
</dbReference>
<dbReference type="PATRIC" id="fig|52689.4.peg.1902"/>
<dbReference type="SFLD" id="SFLDG01062">
    <property type="entry name" value="methyltransferase_(Class_A)"/>
    <property type="match status" value="1"/>
</dbReference>
<dbReference type="FunFam" id="3.20.20.70:FF:000014">
    <property type="entry name" value="Probable dual-specificity RNA methyltransferase RlmN"/>
    <property type="match status" value="1"/>
</dbReference>
<evidence type="ECO:0000256" key="11">
    <source>
        <dbReference type="ARBA" id="ARBA00023014"/>
    </source>
</evidence>
<feature type="domain" description="Radical SAM core" evidence="13">
    <location>
        <begin position="98"/>
        <end position="324"/>
    </location>
</feature>
<name>A0A0L6TY27_9FIRM</name>
<evidence type="ECO:0000256" key="3">
    <source>
        <dbReference type="ARBA" id="ARBA00022490"/>
    </source>
</evidence>
<gene>
    <name evidence="12" type="primary">rlmN</name>
    <name evidence="14" type="ORF">AKG39_12690</name>
</gene>
<comment type="catalytic activity">
    <reaction evidence="12">
        <text>adenosine(2503) in 23S rRNA + 2 reduced [2Fe-2S]-[ferredoxin] + 2 S-adenosyl-L-methionine = 2-methyladenosine(2503) in 23S rRNA + 5'-deoxyadenosine + L-methionine + 2 oxidized [2Fe-2S]-[ferredoxin] + S-adenosyl-L-homocysteine</text>
        <dbReference type="Rhea" id="RHEA:42916"/>
        <dbReference type="Rhea" id="RHEA-COMP:10000"/>
        <dbReference type="Rhea" id="RHEA-COMP:10001"/>
        <dbReference type="Rhea" id="RHEA-COMP:10152"/>
        <dbReference type="Rhea" id="RHEA-COMP:10282"/>
        <dbReference type="ChEBI" id="CHEBI:17319"/>
        <dbReference type="ChEBI" id="CHEBI:33737"/>
        <dbReference type="ChEBI" id="CHEBI:33738"/>
        <dbReference type="ChEBI" id="CHEBI:57844"/>
        <dbReference type="ChEBI" id="CHEBI:57856"/>
        <dbReference type="ChEBI" id="CHEBI:59789"/>
        <dbReference type="ChEBI" id="CHEBI:74411"/>
        <dbReference type="ChEBI" id="CHEBI:74497"/>
        <dbReference type="EC" id="2.1.1.192"/>
    </reaction>
</comment>
<feature type="binding site" evidence="12">
    <location>
        <position position="112"/>
    </location>
    <ligand>
        <name>[4Fe-4S] cluster</name>
        <dbReference type="ChEBI" id="CHEBI:49883"/>
        <note>4Fe-4S-S-AdoMet</note>
    </ligand>
</feature>
<dbReference type="GO" id="GO:0070475">
    <property type="term" value="P:rRNA base methylation"/>
    <property type="evidence" value="ECO:0007669"/>
    <property type="project" value="UniProtKB-UniRule"/>
</dbReference>
<evidence type="ECO:0000256" key="5">
    <source>
        <dbReference type="ARBA" id="ARBA00022603"/>
    </source>
</evidence>
<dbReference type="InterPro" id="IPR040072">
    <property type="entry name" value="Methyltransferase_A"/>
</dbReference>
<evidence type="ECO:0000256" key="6">
    <source>
        <dbReference type="ARBA" id="ARBA00022679"/>
    </source>
</evidence>
<feature type="binding site" evidence="12">
    <location>
        <position position="189"/>
    </location>
    <ligand>
        <name>S-adenosyl-L-methionine</name>
        <dbReference type="ChEBI" id="CHEBI:59789"/>
    </ligand>
</feature>
<feature type="binding site" evidence="12">
    <location>
        <position position="116"/>
    </location>
    <ligand>
        <name>[4Fe-4S] cluster</name>
        <dbReference type="ChEBI" id="CHEBI:49883"/>
        <note>4Fe-4S-S-AdoMet</note>
    </ligand>
</feature>
<reference evidence="15" key="1">
    <citation type="submission" date="2015-07" db="EMBL/GenBank/DDBJ databases">
        <title>Draft genome sequence of Acetobacterium bakii DSM 8293, a potential psychrophilic chemical producer through syngas fermentation.</title>
        <authorList>
            <person name="Song Y."/>
            <person name="Hwang S."/>
            <person name="Cho B.-K."/>
        </authorList>
    </citation>
    <scope>NUCLEOTIDE SEQUENCE [LARGE SCALE GENOMIC DNA]</scope>
    <source>
        <strain evidence="15">DSM 8239</strain>
    </source>
</reference>
<dbReference type="GO" id="GO:0005737">
    <property type="term" value="C:cytoplasm"/>
    <property type="evidence" value="ECO:0007669"/>
    <property type="project" value="UniProtKB-SubCell"/>
</dbReference>
<dbReference type="GO" id="GO:0030488">
    <property type="term" value="P:tRNA methylation"/>
    <property type="evidence" value="ECO:0007669"/>
    <property type="project" value="UniProtKB-UniRule"/>
</dbReference>
<dbReference type="Proteomes" id="UP000036873">
    <property type="component" value="Unassembled WGS sequence"/>
</dbReference>
<evidence type="ECO:0000256" key="4">
    <source>
        <dbReference type="ARBA" id="ARBA00022552"/>
    </source>
</evidence>
<dbReference type="InterPro" id="IPR048641">
    <property type="entry name" value="RlmN_N"/>
</dbReference>
<evidence type="ECO:0000256" key="9">
    <source>
        <dbReference type="ARBA" id="ARBA00022723"/>
    </source>
</evidence>
<proteinExistence type="inferred from homology"/>
<dbReference type="HAMAP" id="MF_01849">
    <property type="entry name" value="RNA_methyltr_RlmN"/>
    <property type="match status" value="1"/>
</dbReference>
<accession>A0A0L6TY27</accession>
<dbReference type="EC" id="2.1.1.192" evidence="12"/>
<dbReference type="EMBL" id="LGYO01000033">
    <property type="protein sequence ID" value="KNZ41179.1"/>
    <property type="molecule type" value="Genomic_DNA"/>
</dbReference>
<evidence type="ECO:0000313" key="14">
    <source>
        <dbReference type="EMBL" id="KNZ41179.1"/>
    </source>
</evidence>
<keyword evidence="6 12" id="KW-0808">Transferase</keyword>
<keyword evidence="7 12" id="KW-0949">S-adenosyl-L-methionine</keyword>
<dbReference type="InterPro" id="IPR027492">
    <property type="entry name" value="RNA_MTrfase_RlmN"/>
</dbReference>
<feature type="active site" description="S-methylcysteine intermediate" evidence="12">
    <location>
        <position position="329"/>
    </location>
</feature>
<dbReference type="RefSeq" id="WP_242852612.1">
    <property type="nucleotide sequence ID" value="NZ_LGYO01000033.1"/>
</dbReference>
<dbReference type="SFLD" id="SFLDF00275">
    <property type="entry name" value="adenosine_C2_methyltransferase"/>
    <property type="match status" value="1"/>
</dbReference>
<comment type="subcellular location">
    <subcellularLocation>
        <location evidence="1 12">Cytoplasm</location>
    </subcellularLocation>
</comment>
<comment type="function">
    <text evidence="12">Specifically methylates position 2 of adenine 2503 in 23S rRNA and position 2 of adenine 37 in tRNAs.</text>
</comment>
<dbReference type="GO" id="GO:0051539">
    <property type="term" value="F:4 iron, 4 sulfur cluster binding"/>
    <property type="evidence" value="ECO:0007669"/>
    <property type="project" value="UniProtKB-UniRule"/>
</dbReference>
<evidence type="ECO:0000256" key="10">
    <source>
        <dbReference type="ARBA" id="ARBA00023004"/>
    </source>
</evidence>
<evidence type="ECO:0000313" key="15">
    <source>
        <dbReference type="Proteomes" id="UP000036873"/>
    </source>
</evidence>
<keyword evidence="10 12" id="KW-0408">Iron</keyword>
<dbReference type="InterPro" id="IPR058240">
    <property type="entry name" value="rSAM_sf"/>
</dbReference>
<organism evidence="14 15">
    <name type="scientific">Acetobacterium bakii</name>
    <dbReference type="NCBI Taxonomy" id="52689"/>
    <lineage>
        <taxon>Bacteria</taxon>
        <taxon>Bacillati</taxon>
        <taxon>Bacillota</taxon>
        <taxon>Clostridia</taxon>
        <taxon>Eubacteriales</taxon>
        <taxon>Eubacteriaceae</taxon>
        <taxon>Acetobacterium</taxon>
    </lineage>
</organism>
<protein>
    <recommendedName>
        <fullName evidence="12">Probable dual-specificity RNA methyltransferase RlmN</fullName>
        <ecNumber evidence="12">2.1.1.192</ecNumber>
    </recommendedName>
    <alternativeName>
        <fullName evidence="12">23S rRNA (adenine(2503)-C(2))-methyltransferase</fullName>
    </alternativeName>
    <alternativeName>
        <fullName evidence="12">23S rRNA m2A2503 methyltransferase</fullName>
    </alternativeName>
    <alternativeName>
        <fullName evidence="12">Ribosomal RNA large subunit methyltransferase N</fullName>
    </alternativeName>
    <alternativeName>
        <fullName evidence="12">tRNA (adenine(37)-C(2))-methyltransferase</fullName>
    </alternativeName>
    <alternativeName>
        <fullName evidence="12">tRNA m2A37 methyltransferase</fullName>
    </alternativeName>
</protein>
<dbReference type="PIRSF" id="PIRSF006004">
    <property type="entry name" value="CHP00048"/>
    <property type="match status" value="1"/>
</dbReference>
<dbReference type="CDD" id="cd01335">
    <property type="entry name" value="Radical_SAM"/>
    <property type="match status" value="1"/>
</dbReference>
<keyword evidence="15" id="KW-1185">Reference proteome</keyword>
<keyword evidence="5 12" id="KW-0489">Methyltransferase</keyword>
<dbReference type="PANTHER" id="PTHR30544">
    <property type="entry name" value="23S RRNA METHYLTRANSFERASE"/>
    <property type="match status" value="1"/>
</dbReference>
<evidence type="ECO:0000256" key="2">
    <source>
        <dbReference type="ARBA" id="ARBA00022485"/>
    </source>
</evidence>
<dbReference type="InterPro" id="IPR007197">
    <property type="entry name" value="rSAM"/>
</dbReference>
<dbReference type="PANTHER" id="PTHR30544:SF5">
    <property type="entry name" value="RADICAL SAM CORE DOMAIN-CONTAINING PROTEIN"/>
    <property type="match status" value="1"/>
</dbReference>
<dbReference type="GO" id="GO:0019843">
    <property type="term" value="F:rRNA binding"/>
    <property type="evidence" value="ECO:0007669"/>
    <property type="project" value="UniProtKB-UniRule"/>
</dbReference>
<dbReference type="GO" id="GO:0070040">
    <property type="term" value="F:rRNA (adenine(2503)-C2-)-methyltransferase activity"/>
    <property type="evidence" value="ECO:0007669"/>
    <property type="project" value="UniProtKB-UniRule"/>
</dbReference>
<dbReference type="Gene3D" id="3.20.20.70">
    <property type="entry name" value="Aldolase class I"/>
    <property type="match status" value="1"/>
</dbReference>
<comment type="cofactor">
    <cofactor evidence="12">
        <name>[4Fe-4S] cluster</name>
        <dbReference type="ChEBI" id="CHEBI:49883"/>
    </cofactor>
    <text evidence="12">Binds 1 [4Fe-4S] cluster. The cluster is coordinated with 3 cysteines and an exchangeable S-adenosyl-L-methionine.</text>
</comment>
<dbReference type="Gene3D" id="1.10.150.530">
    <property type="match status" value="1"/>
</dbReference>
<evidence type="ECO:0000256" key="8">
    <source>
        <dbReference type="ARBA" id="ARBA00022694"/>
    </source>
</evidence>
<evidence type="ECO:0000256" key="1">
    <source>
        <dbReference type="ARBA" id="ARBA00004496"/>
    </source>
</evidence>
<sequence>MKENIFGKNLKECETLMVEHGEAKYRGGQLFQWLYQKKSHDFSEMTNFSNKLRENLSQNYTLIHGNIIRTQEDSQDGTKKYLIELSDGECIESVLMHYQHGASLCVSTQAGCNMGCKFCASTQGGKIRDLTSGEILDQIFLIEEVEKIRVSNIVIMGIGEPLDNYVEVLKFIRIANTGFGIGQRKISLSTCGLVPGIRLLAEENLQINLAISLHSVFQEQRKDLMPIANKYDLKELLAAIDDYFIKTGRQITYEYALMEGFNDRDVDINGLVKLLRGTQNHLNLIGLNEVGEVDYKESSRLDSFFRELEKRGINVTMRRKMGREIDAACGQLRKKGNKDKVIV</sequence>
<dbReference type="SUPFAM" id="SSF102114">
    <property type="entry name" value="Radical SAM enzymes"/>
    <property type="match status" value="1"/>
</dbReference>
<dbReference type="InterPro" id="IPR004383">
    <property type="entry name" value="rRNA_lsu_MTrfase_RlmN/Cfr"/>
</dbReference>
<dbReference type="GO" id="GO:0000049">
    <property type="term" value="F:tRNA binding"/>
    <property type="evidence" value="ECO:0007669"/>
    <property type="project" value="UniProtKB-UniRule"/>
</dbReference>
<keyword evidence="3 12" id="KW-0963">Cytoplasm</keyword>
<feature type="binding site" evidence="12">
    <location>
        <begin position="159"/>
        <end position="160"/>
    </location>
    <ligand>
        <name>S-adenosyl-L-methionine</name>
        <dbReference type="ChEBI" id="CHEBI:59789"/>
    </ligand>
</feature>
<dbReference type="AlphaFoldDB" id="A0A0L6TY27"/>
<dbReference type="InterPro" id="IPR013785">
    <property type="entry name" value="Aldolase_TIM"/>
</dbReference>
<comment type="caution">
    <text evidence="12">Lacks conserved residue(s) required for the propagation of feature annotation.</text>
</comment>
<dbReference type="Pfam" id="PF04055">
    <property type="entry name" value="Radical_SAM"/>
    <property type="match status" value="1"/>
</dbReference>
<evidence type="ECO:0000256" key="12">
    <source>
        <dbReference type="HAMAP-Rule" id="MF_01849"/>
    </source>
</evidence>
<keyword evidence="12" id="KW-1015">Disulfide bond</keyword>
<keyword evidence="2 12" id="KW-0004">4Fe-4S</keyword>
<feature type="binding site" evidence="12">
    <location>
        <position position="119"/>
    </location>
    <ligand>
        <name>[4Fe-4S] cluster</name>
        <dbReference type="ChEBI" id="CHEBI:49883"/>
        <note>4Fe-4S-S-AdoMet</note>
    </ligand>
</feature>
<dbReference type="STRING" id="52689.AKG39_12690"/>
<keyword evidence="8 12" id="KW-0819">tRNA processing</keyword>
<feature type="binding site" evidence="12">
    <location>
        <begin position="212"/>
        <end position="214"/>
    </location>
    <ligand>
        <name>S-adenosyl-L-methionine</name>
        <dbReference type="ChEBI" id="CHEBI:59789"/>
    </ligand>
</feature>
<evidence type="ECO:0000259" key="13">
    <source>
        <dbReference type="PROSITE" id="PS51918"/>
    </source>
</evidence>
<keyword evidence="11 12" id="KW-0411">Iron-sulfur</keyword>
<dbReference type="SFLD" id="SFLDS00029">
    <property type="entry name" value="Radical_SAM"/>
    <property type="match status" value="1"/>
</dbReference>
<dbReference type="Pfam" id="PF21016">
    <property type="entry name" value="RlmN_N"/>
    <property type="match status" value="1"/>
</dbReference>
<comment type="similarity">
    <text evidence="12">Belongs to the radical SAM superfamily. RlmN family.</text>
</comment>
<feature type="active site" description="Proton acceptor" evidence="12">
    <location>
        <position position="92"/>
    </location>
</feature>
<comment type="miscellaneous">
    <text evidence="12">Reaction proceeds by a ping-pong mechanism involving intermediate methylation of a conserved cysteine residue.</text>
</comment>
<comment type="catalytic activity">
    <reaction evidence="12">
        <text>adenosine(37) in tRNA + 2 reduced [2Fe-2S]-[ferredoxin] + 2 S-adenosyl-L-methionine = 2-methyladenosine(37) in tRNA + 5'-deoxyadenosine + L-methionine + 2 oxidized [2Fe-2S]-[ferredoxin] + S-adenosyl-L-homocysteine</text>
        <dbReference type="Rhea" id="RHEA:43332"/>
        <dbReference type="Rhea" id="RHEA-COMP:10000"/>
        <dbReference type="Rhea" id="RHEA-COMP:10001"/>
        <dbReference type="Rhea" id="RHEA-COMP:10162"/>
        <dbReference type="Rhea" id="RHEA-COMP:10485"/>
        <dbReference type="ChEBI" id="CHEBI:17319"/>
        <dbReference type="ChEBI" id="CHEBI:33737"/>
        <dbReference type="ChEBI" id="CHEBI:33738"/>
        <dbReference type="ChEBI" id="CHEBI:57844"/>
        <dbReference type="ChEBI" id="CHEBI:57856"/>
        <dbReference type="ChEBI" id="CHEBI:59789"/>
        <dbReference type="ChEBI" id="CHEBI:74411"/>
        <dbReference type="ChEBI" id="CHEBI:74497"/>
        <dbReference type="EC" id="2.1.1.192"/>
    </reaction>
</comment>